<feature type="domain" description="MacB-like periplasmic core" evidence="9">
    <location>
        <begin position="555"/>
        <end position="737"/>
    </location>
</feature>
<keyword evidence="11" id="KW-1185">Reference proteome</keyword>
<dbReference type="Proteomes" id="UP000297986">
    <property type="component" value="Unassembled WGS sequence"/>
</dbReference>
<feature type="transmembrane region" description="Helical" evidence="7">
    <location>
        <begin position="779"/>
        <end position="797"/>
    </location>
</feature>
<keyword evidence="4 7" id="KW-1133">Transmembrane helix</keyword>
<dbReference type="Pfam" id="PF12704">
    <property type="entry name" value="MacB_PCD"/>
    <property type="match status" value="1"/>
</dbReference>
<feature type="domain" description="ABC3 transporter permease C-terminal" evidence="8">
    <location>
        <begin position="384"/>
        <end position="501"/>
    </location>
</feature>
<dbReference type="RefSeq" id="WP_135782602.1">
    <property type="nucleotide sequence ID" value="NZ_MRXY01000003.1"/>
</dbReference>
<keyword evidence="6" id="KW-0175">Coiled coil</keyword>
<dbReference type="InterPro" id="IPR038766">
    <property type="entry name" value="Membrane_comp_ABC_pdt"/>
</dbReference>
<dbReference type="Pfam" id="PF02687">
    <property type="entry name" value="FtsX"/>
    <property type="match status" value="2"/>
</dbReference>
<evidence type="ECO:0000256" key="1">
    <source>
        <dbReference type="ARBA" id="ARBA00004651"/>
    </source>
</evidence>
<feature type="transmembrane region" description="Helical" evidence="7">
    <location>
        <begin position="379"/>
        <end position="400"/>
    </location>
</feature>
<evidence type="ECO:0000256" key="3">
    <source>
        <dbReference type="ARBA" id="ARBA00022692"/>
    </source>
</evidence>
<organism evidence="10 11">
    <name type="scientific">Streptococcus rubneri</name>
    <dbReference type="NCBI Taxonomy" id="1234680"/>
    <lineage>
        <taxon>Bacteria</taxon>
        <taxon>Bacillati</taxon>
        <taxon>Bacillota</taxon>
        <taxon>Bacilli</taxon>
        <taxon>Lactobacillales</taxon>
        <taxon>Streptococcaceae</taxon>
        <taxon>Streptococcus</taxon>
    </lineage>
</organism>
<feature type="transmembrane region" description="Helical" evidence="7">
    <location>
        <begin position="551"/>
        <end position="571"/>
    </location>
</feature>
<feature type="transmembrane region" description="Helical" evidence="7">
    <location>
        <begin position="430"/>
        <end position="453"/>
    </location>
</feature>
<evidence type="ECO:0000256" key="5">
    <source>
        <dbReference type="ARBA" id="ARBA00023136"/>
    </source>
</evidence>
<reference evidence="10 11" key="1">
    <citation type="submission" date="2019-04" db="EMBL/GenBank/DDBJ databases">
        <title>Genome sequencing of Streptococcus rubneri DSM 26920(T).</title>
        <authorList>
            <person name="Kook J.-K."/>
            <person name="Park S.-N."/>
            <person name="Lim Y.K."/>
        </authorList>
    </citation>
    <scope>NUCLEOTIDE SEQUENCE [LARGE SCALE GENOMIC DNA]</scope>
    <source>
        <strain evidence="10 11">DSM 26920</strain>
    </source>
</reference>
<evidence type="ECO:0000256" key="6">
    <source>
        <dbReference type="SAM" id="Coils"/>
    </source>
</evidence>
<evidence type="ECO:0000259" key="8">
    <source>
        <dbReference type="Pfam" id="PF02687"/>
    </source>
</evidence>
<dbReference type="InterPro" id="IPR025857">
    <property type="entry name" value="MacB_PCD"/>
</dbReference>
<dbReference type="PANTHER" id="PTHR30287:SF1">
    <property type="entry name" value="INNER MEMBRANE PROTEIN"/>
    <property type="match status" value="1"/>
</dbReference>
<feature type="transmembrane region" description="Helical" evidence="7">
    <location>
        <begin position="473"/>
        <end position="497"/>
    </location>
</feature>
<feature type="coiled-coil region" evidence="6">
    <location>
        <begin position="312"/>
        <end position="346"/>
    </location>
</feature>
<keyword evidence="5 7" id="KW-0472">Membrane</keyword>
<feature type="transmembrane region" description="Helical" evidence="7">
    <location>
        <begin position="869"/>
        <end position="890"/>
    </location>
</feature>
<evidence type="ECO:0000256" key="2">
    <source>
        <dbReference type="ARBA" id="ARBA00022475"/>
    </source>
</evidence>
<dbReference type="OrthoDB" id="5137249at2"/>
<evidence type="ECO:0000259" key="9">
    <source>
        <dbReference type="Pfam" id="PF12704"/>
    </source>
</evidence>
<keyword evidence="2" id="KW-1003">Cell membrane</keyword>
<gene>
    <name evidence="10" type="ORF">E5S68_05005</name>
</gene>
<proteinExistence type="predicted"/>
<protein>
    <submittedName>
        <fullName evidence="10">FtsX-like permease family protein</fullName>
    </submittedName>
</protein>
<dbReference type="InterPro" id="IPR003838">
    <property type="entry name" value="ABC3_permease_C"/>
</dbReference>
<dbReference type="PANTHER" id="PTHR30287">
    <property type="entry name" value="MEMBRANE COMPONENT OF PREDICTED ABC SUPERFAMILY METABOLITE UPTAKE TRANSPORTER"/>
    <property type="match status" value="1"/>
</dbReference>
<feature type="transmembrane region" description="Helical" evidence="7">
    <location>
        <begin position="21"/>
        <end position="38"/>
    </location>
</feature>
<dbReference type="AlphaFoldDB" id="A0A4Z1DWD6"/>
<keyword evidence="3 7" id="KW-0812">Transmembrane</keyword>
<evidence type="ECO:0000313" key="10">
    <source>
        <dbReference type="EMBL" id="TGN92296.1"/>
    </source>
</evidence>
<feature type="transmembrane region" description="Helical" evidence="7">
    <location>
        <begin position="830"/>
        <end position="849"/>
    </location>
</feature>
<name>A0A4Z1DWD6_9STRE</name>
<evidence type="ECO:0000256" key="7">
    <source>
        <dbReference type="SAM" id="Phobius"/>
    </source>
</evidence>
<evidence type="ECO:0000256" key="4">
    <source>
        <dbReference type="ARBA" id="ARBA00022989"/>
    </source>
</evidence>
<evidence type="ECO:0000313" key="11">
    <source>
        <dbReference type="Proteomes" id="UP000297986"/>
    </source>
</evidence>
<comment type="subcellular location">
    <subcellularLocation>
        <location evidence="1">Cell membrane</location>
        <topology evidence="1">Multi-pass membrane protein</topology>
    </subcellularLocation>
</comment>
<dbReference type="GO" id="GO:0005886">
    <property type="term" value="C:plasma membrane"/>
    <property type="evidence" value="ECO:0007669"/>
    <property type="project" value="UniProtKB-SubCell"/>
</dbReference>
<sequence>MKRTVYWKDIVSSFTRSKGRFLSILTLMMLGSLALVGLKVTPPNMTRTANRYMSQQKMMDLEVLGDLGLDKADQKELKELKNTQVEFSHLTDVTVKGKKGAVRLFSKPSEISLFRLTSGRLPQKENEIALASHWAKWYKIGESISFEEKSGAPSILTKHQFTIVGFVNSSDLWSEKDLGTATSGSGSLTAYGVVSKDIFDTEVYSLARLRFKDLEKVDPFTSTYQKRLEDHQQDLEKQLKDNGEQRYQRLKAVASQEIQKGEKELVSAKSKIGTAKEEILHAQSQLKQERASFEKLSGLLPQKLLGKRQAQLDQAQEQVNQRVVEIQKGEKELSEKEEELVQAKLNLEKLVQPSYHIYDRKTMPGGQGYLMYSNASASIAAVGNIFPVVLYAVAAMVTFTTMTRFVDEERGNAGIFKALGYRTNDILSKFVIYGFVAGTLGTIIGTLLGHYYLSGVMSKIITQGMVVGRSKAYFYWNYSLLALGLSLISSVLPAYLVARKELKEEASVLLLPKPPVSGSKILLENLRFIWKRLSFTQKVTARNIFRYKQRMVMTIFGVAGSVALLFAGLGIQSSVSGVSGRQFDQIFKYEIILSNKSNASPKEQKALKKRLHQSDIQDLEAIYIKAFEASYKGTRGKQTLTLMVTDRETFAPFVDLRSEDDHAKLTLTKGAVITSKLAQLAKVKIGDVLLLDGHKIKVAGIAENYVGHYIYMDNTTYQSVFGTIPSSNSYLLALKDSSKESIQSVSESLMGLAAVKGVTQNASLISLFNSVAQSLNNTMMILVVVSILLAIVILYNLTNINLAERIRELSTIKVLGFHNKEVTLYIYRETILLSMVGIATGLLGGFYLHRFLIAMVAPDSILFYPKVSLGVYLYPVLSVTTILALLGVFVNHHLRKVDMLEALKSVE</sequence>
<comment type="caution">
    <text evidence="10">The sequence shown here is derived from an EMBL/GenBank/DDBJ whole genome shotgun (WGS) entry which is preliminary data.</text>
</comment>
<feature type="domain" description="ABC3 transporter permease C-terminal" evidence="8">
    <location>
        <begin position="780"/>
        <end position="890"/>
    </location>
</feature>
<dbReference type="EMBL" id="SRRP01000001">
    <property type="protein sequence ID" value="TGN92296.1"/>
    <property type="molecule type" value="Genomic_DNA"/>
</dbReference>
<feature type="coiled-coil region" evidence="6">
    <location>
        <begin position="225"/>
        <end position="278"/>
    </location>
</feature>
<accession>A0A4Z1DWD6</accession>